<reference evidence="2 3" key="1">
    <citation type="submission" date="2023-01" db="EMBL/GenBank/DDBJ databases">
        <authorList>
            <person name="Whitehead M."/>
        </authorList>
    </citation>
    <scope>NUCLEOTIDE SEQUENCE [LARGE SCALE GENOMIC DNA]</scope>
</reference>
<comment type="caution">
    <text evidence="2">The sequence shown here is derived from an EMBL/GenBank/DDBJ whole genome shotgun (WGS) entry which is preliminary data.</text>
</comment>
<evidence type="ECO:0000256" key="1">
    <source>
        <dbReference type="SAM" id="MobiDB-lite"/>
    </source>
</evidence>
<organism evidence="2 3">
    <name type="scientific">Macrosiphum euphorbiae</name>
    <name type="common">potato aphid</name>
    <dbReference type="NCBI Taxonomy" id="13131"/>
    <lineage>
        <taxon>Eukaryota</taxon>
        <taxon>Metazoa</taxon>
        <taxon>Ecdysozoa</taxon>
        <taxon>Arthropoda</taxon>
        <taxon>Hexapoda</taxon>
        <taxon>Insecta</taxon>
        <taxon>Pterygota</taxon>
        <taxon>Neoptera</taxon>
        <taxon>Paraneoptera</taxon>
        <taxon>Hemiptera</taxon>
        <taxon>Sternorrhyncha</taxon>
        <taxon>Aphidomorpha</taxon>
        <taxon>Aphidoidea</taxon>
        <taxon>Aphididae</taxon>
        <taxon>Macrosiphini</taxon>
        <taxon>Macrosiphum</taxon>
    </lineage>
</organism>
<name>A0AAV0XED6_9HEMI</name>
<gene>
    <name evidence="2" type="ORF">MEUPH1_LOCUS21263</name>
</gene>
<proteinExistence type="predicted"/>
<feature type="compositionally biased region" description="Polar residues" evidence="1">
    <location>
        <begin position="111"/>
        <end position="120"/>
    </location>
</feature>
<dbReference type="AlphaFoldDB" id="A0AAV0XED6"/>
<evidence type="ECO:0000313" key="3">
    <source>
        <dbReference type="Proteomes" id="UP001160148"/>
    </source>
</evidence>
<protein>
    <submittedName>
        <fullName evidence="2">Uncharacterized protein</fullName>
    </submittedName>
</protein>
<keyword evidence="3" id="KW-1185">Reference proteome</keyword>
<evidence type="ECO:0000313" key="2">
    <source>
        <dbReference type="EMBL" id="CAI6366715.1"/>
    </source>
</evidence>
<feature type="region of interest" description="Disordered" evidence="1">
    <location>
        <begin position="111"/>
        <end position="158"/>
    </location>
</feature>
<accession>A0AAV0XED6</accession>
<dbReference type="EMBL" id="CARXXK010000004">
    <property type="protein sequence ID" value="CAI6366715.1"/>
    <property type="molecule type" value="Genomic_DNA"/>
</dbReference>
<dbReference type="Proteomes" id="UP001160148">
    <property type="component" value="Unassembled WGS sequence"/>
</dbReference>
<sequence length="184" mass="20342">MADTQLEFMKVCTAALKTQNVTDVSECEAIGITVTNKLGRMDPIQMVYAESIINTLLRRDLLNTLTDDTNVCDNKCFSHLLSIPSTHNAAPSLTSNHYQNVTRTYPLEYTATPSRPTPQYYTEEMSSHGPPSTPDSYAEEMSSHGPPSIPECTDDSSFIENSNQLGILKKIYESIGSETSKSHL</sequence>